<feature type="transmembrane region" description="Helical" evidence="1">
    <location>
        <begin position="78"/>
        <end position="97"/>
    </location>
</feature>
<dbReference type="EMBL" id="VJMZ01000001">
    <property type="protein sequence ID" value="TRM10587.1"/>
    <property type="molecule type" value="Genomic_DNA"/>
</dbReference>
<dbReference type="PANTHER" id="PTHR40078">
    <property type="entry name" value="INTEGRAL MEMBRANE PROTEIN-RELATED"/>
    <property type="match status" value="1"/>
</dbReference>
<evidence type="ECO:0000313" key="3">
    <source>
        <dbReference type="Proteomes" id="UP000319280"/>
    </source>
</evidence>
<accession>A0A549YFG4</accession>
<keyword evidence="3" id="KW-1185">Reference proteome</keyword>
<sequence>MRRDLVFRWLFFFIGLLVLGLGVALTIKGQRFGVGSWDVLHVGLFKQLGLSIGLWSIIMGILIVTASSIGLRELPKIGTFANLTSVGLFIDFFNWLIPDPHTFPMQFIAFILGVILLAIGCGIYISADLGAGPRDTVMLLLSEKLNWSITFARTFMEIVVAVAGFLLGGPIGVGTVIITFALGPIIQISLGYSKKVLHHQLECQAPAQF</sequence>
<evidence type="ECO:0000313" key="2">
    <source>
        <dbReference type="EMBL" id="TRM10587.1"/>
    </source>
</evidence>
<feature type="transmembrane region" description="Helical" evidence="1">
    <location>
        <begin position="103"/>
        <end position="125"/>
    </location>
</feature>
<comment type="caution">
    <text evidence="2">The sequence shown here is derived from an EMBL/GenBank/DDBJ whole genome shotgun (WGS) entry which is preliminary data.</text>
</comment>
<dbReference type="RefSeq" id="WP_142789872.1">
    <property type="nucleotide sequence ID" value="NZ_VJMZ01000001.1"/>
</dbReference>
<proteinExistence type="predicted"/>
<dbReference type="InterPro" id="IPR038750">
    <property type="entry name" value="YczE/YyaS-like"/>
</dbReference>
<reference evidence="2 3" key="1">
    <citation type="submission" date="2019-07" db="EMBL/GenBank/DDBJ databases">
        <title>Genomic analysis of Lentibacillus sp. NKC851-2.</title>
        <authorList>
            <person name="Oh Y.J."/>
        </authorList>
    </citation>
    <scope>NUCLEOTIDE SEQUENCE [LARGE SCALE GENOMIC DNA]</scope>
    <source>
        <strain evidence="2 3">NKC851-2</strain>
    </source>
</reference>
<protein>
    <submittedName>
        <fullName evidence="2">YitT family protein</fullName>
    </submittedName>
</protein>
<name>A0A549YFG4_9BACI</name>
<dbReference type="Proteomes" id="UP000319280">
    <property type="component" value="Unassembled WGS sequence"/>
</dbReference>
<organism evidence="2 3">
    <name type="scientific">Lentibacillus cibarius</name>
    <dbReference type="NCBI Taxonomy" id="2583219"/>
    <lineage>
        <taxon>Bacteria</taxon>
        <taxon>Bacillati</taxon>
        <taxon>Bacillota</taxon>
        <taxon>Bacilli</taxon>
        <taxon>Bacillales</taxon>
        <taxon>Bacillaceae</taxon>
        <taxon>Lentibacillus</taxon>
    </lineage>
</organism>
<evidence type="ECO:0000256" key="1">
    <source>
        <dbReference type="SAM" id="Phobius"/>
    </source>
</evidence>
<keyword evidence="1" id="KW-1133">Transmembrane helix</keyword>
<dbReference type="PANTHER" id="PTHR40078:SF1">
    <property type="entry name" value="INTEGRAL MEMBRANE PROTEIN"/>
    <property type="match status" value="1"/>
</dbReference>
<dbReference type="Pfam" id="PF19700">
    <property type="entry name" value="DUF6198"/>
    <property type="match status" value="1"/>
</dbReference>
<keyword evidence="1" id="KW-0812">Transmembrane</keyword>
<gene>
    <name evidence="2" type="ORF">FH966_01985</name>
</gene>
<keyword evidence="1" id="KW-0472">Membrane</keyword>
<dbReference type="AlphaFoldDB" id="A0A549YFG4"/>
<feature type="transmembrane region" description="Helical" evidence="1">
    <location>
        <begin position="50"/>
        <end position="71"/>
    </location>
</feature>